<evidence type="ECO:0000313" key="4">
    <source>
        <dbReference type="EMBL" id="CAB4569996.1"/>
    </source>
</evidence>
<protein>
    <submittedName>
        <fullName evidence="2">Unannotated protein</fullName>
    </submittedName>
</protein>
<evidence type="ECO:0000256" key="1">
    <source>
        <dbReference type="SAM" id="MobiDB-lite"/>
    </source>
</evidence>
<dbReference type="InterPro" id="IPR021426">
    <property type="entry name" value="DUF3073"/>
</dbReference>
<evidence type="ECO:0000313" key="2">
    <source>
        <dbReference type="EMBL" id="CAB4566599.1"/>
    </source>
</evidence>
<reference evidence="2" key="1">
    <citation type="submission" date="2020-05" db="EMBL/GenBank/DDBJ databases">
        <authorList>
            <person name="Chiriac C."/>
            <person name="Salcher M."/>
            <person name="Ghai R."/>
            <person name="Kavagutti S V."/>
        </authorList>
    </citation>
    <scope>NUCLEOTIDE SEQUENCE</scope>
</reference>
<dbReference type="EMBL" id="CAEZTK010000037">
    <property type="protein sequence ID" value="CAB4568459.1"/>
    <property type="molecule type" value="Genomic_DNA"/>
</dbReference>
<dbReference type="EMBL" id="CAEZTP010000012">
    <property type="protein sequence ID" value="CAB4566599.1"/>
    <property type="molecule type" value="Genomic_DNA"/>
</dbReference>
<dbReference type="Pfam" id="PF11273">
    <property type="entry name" value="DUF3073"/>
    <property type="match status" value="1"/>
</dbReference>
<feature type="compositionally biased region" description="Basic and acidic residues" evidence="1">
    <location>
        <begin position="25"/>
        <end position="45"/>
    </location>
</feature>
<organism evidence="2">
    <name type="scientific">freshwater metagenome</name>
    <dbReference type="NCBI Taxonomy" id="449393"/>
    <lineage>
        <taxon>unclassified sequences</taxon>
        <taxon>metagenomes</taxon>
        <taxon>ecological metagenomes</taxon>
    </lineage>
</organism>
<dbReference type="AlphaFoldDB" id="A0A6J6DUH9"/>
<feature type="region of interest" description="Disordered" evidence="1">
    <location>
        <begin position="1"/>
        <end position="58"/>
    </location>
</feature>
<gene>
    <name evidence="3" type="ORF">UFOPK1643_00631</name>
    <name evidence="4" type="ORF">UFOPK1689_00601</name>
    <name evidence="2" type="ORF">UFOPK1698_00262</name>
</gene>
<name>A0A6J6DUH9_9ZZZZ</name>
<proteinExistence type="predicted"/>
<accession>A0A6J6DUH9</accession>
<dbReference type="EMBL" id="CAEZTN010000013">
    <property type="protein sequence ID" value="CAB4569996.1"/>
    <property type="molecule type" value="Genomic_DNA"/>
</dbReference>
<feature type="compositionally biased region" description="Basic residues" evidence="1">
    <location>
        <begin position="1"/>
        <end position="12"/>
    </location>
</feature>
<sequence length="58" mass="6564">MGRGRAKAKQTKVARDLKYGGQDMDLDRLTKELHGELDTSPRKDDDDPFAEGNYIPRS</sequence>
<evidence type="ECO:0000313" key="3">
    <source>
        <dbReference type="EMBL" id="CAB4568459.1"/>
    </source>
</evidence>